<evidence type="ECO:0000313" key="2">
    <source>
        <dbReference type="Proteomes" id="UP000554837"/>
    </source>
</evidence>
<proteinExistence type="predicted"/>
<dbReference type="OrthoDB" id="6185822at2"/>
<protein>
    <submittedName>
        <fullName evidence="1">Uncharacterized protein</fullName>
    </submittedName>
</protein>
<name>A0A840S5V9_9BURK</name>
<sequence>MTAPWISPEHNNDRLAGTLLFLERGPAAAKVLLLDGTRPAGGGALTNVLAAISLADPPGSLVSNKLVLAPAADALVLLDGTATWARVINGDGTAALDCDVSDMTGGAPIRLLTTALLAGGAVRLTVAEFT</sequence>
<organism evidence="1 2">
    <name type="scientific">Inhella inkyongensis</name>
    <dbReference type="NCBI Taxonomy" id="392593"/>
    <lineage>
        <taxon>Bacteria</taxon>
        <taxon>Pseudomonadati</taxon>
        <taxon>Pseudomonadota</taxon>
        <taxon>Betaproteobacteria</taxon>
        <taxon>Burkholderiales</taxon>
        <taxon>Sphaerotilaceae</taxon>
        <taxon>Inhella</taxon>
    </lineage>
</organism>
<comment type="caution">
    <text evidence="1">The sequence shown here is derived from an EMBL/GenBank/DDBJ whole genome shotgun (WGS) entry which is preliminary data.</text>
</comment>
<dbReference type="EMBL" id="JACHHO010000002">
    <property type="protein sequence ID" value="MBB5204396.1"/>
    <property type="molecule type" value="Genomic_DNA"/>
</dbReference>
<gene>
    <name evidence="1" type="ORF">HNQ51_001710</name>
</gene>
<reference evidence="1 2" key="1">
    <citation type="submission" date="2020-08" db="EMBL/GenBank/DDBJ databases">
        <title>Genomic Encyclopedia of Type Strains, Phase IV (KMG-IV): sequencing the most valuable type-strain genomes for metagenomic binning, comparative biology and taxonomic classification.</title>
        <authorList>
            <person name="Goeker M."/>
        </authorList>
    </citation>
    <scope>NUCLEOTIDE SEQUENCE [LARGE SCALE GENOMIC DNA]</scope>
    <source>
        <strain evidence="1 2">DSM 23958</strain>
    </source>
</reference>
<accession>A0A840S5V9</accession>
<dbReference type="RefSeq" id="WP_138855920.1">
    <property type="nucleotide sequence ID" value="NZ_CP040709.1"/>
</dbReference>
<dbReference type="Proteomes" id="UP000554837">
    <property type="component" value="Unassembled WGS sequence"/>
</dbReference>
<evidence type="ECO:0000313" key="1">
    <source>
        <dbReference type="EMBL" id="MBB5204396.1"/>
    </source>
</evidence>
<dbReference type="AlphaFoldDB" id="A0A840S5V9"/>
<keyword evidence="2" id="KW-1185">Reference proteome</keyword>